<dbReference type="InterPro" id="IPR036388">
    <property type="entry name" value="WH-like_DNA-bd_sf"/>
</dbReference>
<dbReference type="InterPro" id="IPR036390">
    <property type="entry name" value="WH_DNA-bd_sf"/>
</dbReference>
<evidence type="ECO:0000313" key="2">
    <source>
        <dbReference type="EMBL" id="MFL0251465.1"/>
    </source>
</evidence>
<dbReference type="Proteomes" id="UP001623592">
    <property type="component" value="Unassembled WGS sequence"/>
</dbReference>
<reference evidence="2 3" key="1">
    <citation type="submission" date="2024-11" db="EMBL/GenBank/DDBJ databases">
        <authorList>
            <person name="Heng Y.C."/>
            <person name="Lim A.C.H."/>
            <person name="Lee J.K.Y."/>
            <person name="Kittelmann S."/>
        </authorList>
    </citation>
    <scope>NUCLEOTIDE SEQUENCE [LARGE SCALE GENOMIC DNA]</scope>
    <source>
        <strain evidence="2 3">WILCCON 0114</strain>
    </source>
</reference>
<dbReference type="EMBL" id="JBJIAA010000010">
    <property type="protein sequence ID" value="MFL0251465.1"/>
    <property type="molecule type" value="Genomic_DNA"/>
</dbReference>
<name>A0ABW8TJ02_9CLOT</name>
<dbReference type="SUPFAM" id="SSF46785">
    <property type="entry name" value="Winged helix' DNA-binding domain"/>
    <property type="match status" value="1"/>
</dbReference>
<proteinExistence type="predicted"/>
<dbReference type="PANTHER" id="PTHR43252:SF7">
    <property type="entry name" value="TRANSCRIPTIONAL REGULATOR YQJI"/>
    <property type="match status" value="1"/>
</dbReference>
<dbReference type="InterPro" id="IPR005149">
    <property type="entry name" value="Tscrpt_reg_PadR_N"/>
</dbReference>
<sequence>MIRALILYYLNVKPTHGYEIQKYLQVSGADKWTKIQSGSIYYALAKLEKENCVEVLREEKTGARIRKIYKITELGKKELQRDIQGEMQKLIIPVGSDKFLLHNILDVLPKETLQNSLEKHLKYLKEQKAYWEKWRTAKEIETDKGLYIEKIEFDMTINSLDYQILWHQEILSNIDKYISVGTETRRVIKSVDFSDVEDDFSEASERTSALLEIQKLRNEIISNPDKAVENIDKIISKLQNK</sequence>
<gene>
    <name evidence="2" type="ORF">ACJDT4_13675</name>
</gene>
<comment type="caution">
    <text evidence="2">The sequence shown here is derived from an EMBL/GenBank/DDBJ whole genome shotgun (WGS) entry which is preliminary data.</text>
</comment>
<dbReference type="Gene3D" id="1.10.10.10">
    <property type="entry name" value="Winged helix-like DNA-binding domain superfamily/Winged helix DNA-binding domain"/>
    <property type="match status" value="1"/>
</dbReference>
<organism evidence="2 3">
    <name type="scientific">Clostridium neuense</name>
    <dbReference type="NCBI Taxonomy" id="1728934"/>
    <lineage>
        <taxon>Bacteria</taxon>
        <taxon>Bacillati</taxon>
        <taxon>Bacillota</taxon>
        <taxon>Clostridia</taxon>
        <taxon>Eubacteriales</taxon>
        <taxon>Clostridiaceae</taxon>
        <taxon>Clostridium</taxon>
    </lineage>
</organism>
<feature type="domain" description="Transcription regulator PadR N-terminal" evidence="1">
    <location>
        <begin position="6"/>
        <end position="81"/>
    </location>
</feature>
<keyword evidence="3" id="KW-1185">Reference proteome</keyword>
<dbReference type="RefSeq" id="WP_406788120.1">
    <property type="nucleotide sequence ID" value="NZ_JBJIAA010000010.1"/>
</dbReference>
<evidence type="ECO:0000313" key="3">
    <source>
        <dbReference type="Proteomes" id="UP001623592"/>
    </source>
</evidence>
<protein>
    <submittedName>
        <fullName evidence="2">PadR family transcriptional regulator</fullName>
    </submittedName>
</protein>
<evidence type="ECO:0000259" key="1">
    <source>
        <dbReference type="Pfam" id="PF03551"/>
    </source>
</evidence>
<accession>A0ABW8TJ02</accession>
<dbReference type="PANTHER" id="PTHR43252">
    <property type="entry name" value="TRANSCRIPTIONAL REGULATOR YQJI"/>
    <property type="match status" value="1"/>
</dbReference>
<dbReference type="Pfam" id="PF03551">
    <property type="entry name" value="PadR"/>
    <property type="match status" value="1"/>
</dbReference>